<dbReference type="Proteomes" id="UP001214043">
    <property type="component" value="Chromosome"/>
</dbReference>
<dbReference type="AlphaFoldDB" id="A0AAE9ZC58"/>
<evidence type="ECO:0000313" key="1">
    <source>
        <dbReference type="EMBL" id="WDI32014.1"/>
    </source>
</evidence>
<reference evidence="1" key="1">
    <citation type="submission" date="2023-02" db="EMBL/GenBank/DDBJ databases">
        <title>Genome sequence of Hyphococcus flavus.</title>
        <authorList>
            <person name="Rong J.-C."/>
            <person name="Zhao Q."/>
            <person name="Yi M."/>
            <person name="Wu J.-Y."/>
        </authorList>
    </citation>
    <scope>NUCLEOTIDE SEQUENCE</scope>
    <source>
        <strain evidence="1">MCCC 1K03223</strain>
    </source>
</reference>
<name>A0AAE9ZC58_9PROT</name>
<accession>A0AAE9ZC58</accession>
<protein>
    <recommendedName>
        <fullName evidence="3">Antitoxin VbhA domain-containing protein</fullName>
    </recommendedName>
</protein>
<dbReference type="RefSeq" id="WP_274493898.1">
    <property type="nucleotide sequence ID" value="NZ_CP118166.1"/>
</dbReference>
<evidence type="ECO:0000313" key="2">
    <source>
        <dbReference type="Proteomes" id="UP001214043"/>
    </source>
</evidence>
<organism evidence="1 2">
    <name type="scientific">Hyphococcus flavus</name>
    <dbReference type="NCBI Taxonomy" id="1866326"/>
    <lineage>
        <taxon>Bacteria</taxon>
        <taxon>Pseudomonadati</taxon>
        <taxon>Pseudomonadota</taxon>
        <taxon>Alphaproteobacteria</taxon>
        <taxon>Parvularculales</taxon>
        <taxon>Parvularculaceae</taxon>
        <taxon>Hyphococcus</taxon>
    </lineage>
</organism>
<dbReference type="KEGG" id="hfl:PUV54_02270"/>
<sequence>MAEKKSWKPDEEEALKALIRDTVKHAGSIDPATLPSKIREKIKGRVTGDIDIETYVKQVLAEQRKK</sequence>
<keyword evidence="2" id="KW-1185">Reference proteome</keyword>
<dbReference type="EMBL" id="CP118166">
    <property type="protein sequence ID" value="WDI32014.1"/>
    <property type="molecule type" value="Genomic_DNA"/>
</dbReference>
<gene>
    <name evidence="1" type="ORF">PUV54_02270</name>
</gene>
<evidence type="ECO:0008006" key="3">
    <source>
        <dbReference type="Google" id="ProtNLM"/>
    </source>
</evidence>
<proteinExistence type="predicted"/>